<feature type="active site" description="Proton donor/acceptor" evidence="2">
    <location>
        <position position="199"/>
    </location>
</feature>
<dbReference type="GO" id="GO:0005509">
    <property type="term" value="F:calcium ion binding"/>
    <property type="evidence" value="ECO:0007669"/>
    <property type="project" value="TreeGrafter"/>
</dbReference>
<dbReference type="PRINTS" id="PR01790">
    <property type="entry name" value="SMP30FAMILY"/>
</dbReference>
<accession>A0A931FCZ3</accession>
<evidence type="ECO:0000259" key="4">
    <source>
        <dbReference type="Pfam" id="PF08450"/>
    </source>
</evidence>
<dbReference type="InterPro" id="IPR011042">
    <property type="entry name" value="6-blade_b-propeller_TolB-like"/>
</dbReference>
<dbReference type="InterPro" id="IPR013658">
    <property type="entry name" value="SGL"/>
</dbReference>
<feature type="binding site" evidence="3">
    <location>
        <position position="98"/>
    </location>
    <ligand>
        <name>substrate</name>
    </ligand>
</feature>
<evidence type="ECO:0000256" key="2">
    <source>
        <dbReference type="PIRSR" id="PIRSR605511-1"/>
    </source>
</evidence>
<sequence>MPLEHADATPLVLGEGVLWDAATGRVYWIGIEDRTLRWFSHADGSVGEIALPTMPGTVAPYRDGTVLLAVAEGFALLDTATGDLRVVAEVEGDRPDRRMNDGKCDPFGRIVAGTMQVDEPRRPGPLYRLEQDADAGAVVAVPIADGFLIPNGLDWPEPDLLWHTDTPRRRIDLYAYPEHGPLAAPLRSLDVSHLDGDPDGMTLDAEGNLWIAFWGGGVVRCLSPQGKLLETVELPVPNVTNCAFGGPGLDTLYITTAGGGLFRHPGLGPGRPANVWSGFARPGE</sequence>
<dbReference type="SUPFAM" id="SSF63829">
    <property type="entry name" value="Calcium-dependent phosphotriesterase"/>
    <property type="match status" value="1"/>
</dbReference>
<dbReference type="Pfam" id="PF08450">
    <property type="entry name" value="SGL"/>
    <property type="match status" value="1"/>
</dbReference>
<name>A0A931FCZ3_9ACTN</name>
<comment type="cofactor">
    <cofactor evidence="3">
        <name>Zn(2+)</name>
        <dbReference type="ChEBI" id="CHEBI:29105"/>
    </cofactor>
    <text evidence="3">Binds 1 divalent metal cation per subunit.</text>
</comment>
<feature type="binding site" evidence="3">
    <location>
        <position position="118"/>
    </location>
    <ligand>
        <name>substrate</name>
    </ligand>
</feature>
<dbReference type="PANTHER" id="PTHR10907:SF47">
    <property type="entry name" value="REGUCALCIN"/>
    <property type="match status" value="1"/>
</dbReference>
<dbReference type="InterPro" id="IPR005511">
    <property type="entry name" value="SMP-30"/>
</dbReference>
<dbReference type="GO" id="GO:0004341">
    <property type="term" value="F:gluconolactonase activity"/>
    <property type="evidence" value="ECO:0007669"/>
    <property type="project" value="TreeGrafter"/>
</dbReference>
<dbReference type="RefSeq" id="WP_196195342.1">
    <property type="nucleotide sequence ID" value="NZ_JADPRT010000007.1"/>
</dbReference>
<dbReference type="Proteomes" id="UP000657385">
    <property type="component" value="Unassembled WGS sequence"/>
</dbReference>
<dbReference type="Gene3D" id="2.120.10.30">
    <property type="entry name" value="TolB, C-terminal domain"/>
    <property type="match status" value="1"/>
</dbReference>
<dbReference type="GO" id="GO:0019853">
    <property type="term" value="P:L-ascorbic acid biosynthetic process"/>
    <property type="evidence" value="ECO:0007669"/>
    <property type="project" value="TreeGrafter"/>
</dbReference>
<dbReference type="PANTHER" id="PTHR10907">
    <property type="entry name" value="REGUCALCIN"/>
    <property type="match status" value="1"/>
</dbReference>
<organism evidence="5 6">
    <name type="scientific">Streptacidiphilus fuscans</name>
    <dbReference type="NCBI Taxonomy" id="2789292"/>
    <lineage>
        <taxon>Bacteria</taxon>
        <taxon>Bacillati</taxon>
        <taxon>Actinomycetota</taxon>
        <taxon>Actinomycetes</taxon>
        <taxon>Kitasatosporales</taxon>
        <taxon>Streptomycetaceae</taxon>
        <taxon>Streptacidiphilus</taxon>
    </lineage>
</organism>
<reference evidence="5" key="1">
    <citation type="submission" date="2020-11" db="EMBL/GenBank/DDBJ databases">
        <title>Isolation and identification of active actinomycetes.</title>
        <authorList>
            <person name="Yu B."/>
        </authorList>
    </citation>
    <scope>NUCLEOTIDE SEQUENCE</scope>
    <source>
        <strain evidence="5">NEAU-YB345</strain>
    </source>
</reference>
<feature type="domain" description="SMP-30/Gluconolactonase/LRE-like region" evidence="4">
    <location>
        <begin position="13"/>
        <end position="257"/>
    </location>
</feature>
<protein>
    <submittedName>
        <fullName evidence="5">SMP-30/gluconolactonase/LRE family protein</fullName>
    </submittedName>
</protein>
<evidence type="ECO:0000313" key="5">
    <source>
        <dbReference type="EMBL" id="MBF9070202.1"/>
    </source>
</evidence>
<evidence type="ECO:0000256" key="1">
    <source>
        <dbReference type="ARBA" id="ARBA00008853"/>
    </source>
</evidence>
<feature type="binding site" evidence="3">
    <location>
        <position position="199"/>
    </location>
    <ligand>
        <name>a divalent metal cation</name>
        <dbReference type="ChEBI" id="CHEBI:60240"/>
    </ligand>
</feature>
<comment type="caution">
    <text evidence="5">The sequence shown here is derived from an EMBL/GenBank/DDBJ whole genome shotgun (WGS) entry which is preliminary data.</text>
</comment>
<feature type="binding site" evidence="3">
    <location>
        <position position="151"/>
    </location>
    <ligand>
        <name>a divalent metal cation</name>
        <dbReference type="ChEBI" id="CHEBI:60240"/>
    </ligand>
</feature>
<gene>
    <name evidence="5" type="ORF">I2501_19435</name>
</gene>
<dbReference type="AlphaFoldDB" id="A0A931FCZ3"/>
<keyword evidence="3" id="KW-0862">Zinc</keyword>
<keyword evidence="3" id="KW-0479">Metal-binding</keyword>
<keyword evidence="6" id="KW-1185">Reference proteome</keyword>
<evidence type="ECO:0000313" key="6">
    <source>
        <dbReference type="Proteomes" id="UP000657385"/>
    </source>
</evidence>
<dbReference type="EMBL" id="JADPRT010000007">
    <property type="protein sequence ID" value="MBF9070202.1"/>
    <property type="molecule type" value="Genomic_DNA"/>
</dbReference>
<evidence type="ECO:0000256" key="3">
    <source>
        <dbReference type="PIRSR" id="PIRSR605511-2"/>
    </source>
</evidence>
<proteinExistence type="inferred from homology"/>
<feature type="binding site" evidence="3">
    <location>
        <position position="15"/>
    </location>
    <ligand>
        <name>a divalent metal cation</name>
        <dbReference type="ChEBI" id="CHEBI:60240"/>
    </ligand>
</feature>
<comment type="similarity">
    <text evidence="1">Belongs to the SMP-30/CGR1 family.</text>
</comment>
<feature type="binding site" evidence="3">
    <location>
        <position position="100"/>
    </location>
    <ligand>
        <name>substrate</name>
    </ligand>
</feature>